<dbReference type="GeneID" id="113392486"/>
<keyword evidence="10" id="KW-1185">Reference proteome</keyword>
<evidence type="ECO:0000256" key="4">
    <source>
        <dbReference type="ARBA" id="ARBA00022725"/>
    </source>
</evidence>
<protein>
    <recommendedName>
        <fullName evidence="9">Odorant receptor</fullName>
    </recommendedName>
</protein>
<sequence>MSSKDKVMAKQEIHKTLKLCNFCTRKIGISFTDEQPKDLISKIWTYMWFLGSALILFLKLAGQVDYAVTKLVNSASVVEFVAGLHIIGYDTMSFGKMLTMWYKRNIFRNLLNELADLWPTLDRDKDSIDIKRKKLSRLQIGQFWYAFWNILGVWLYNLTPIVIYVYRKIQGTPANLGYIWHLSYPFDKTQPVYHELAFVFETFGGVVSVWSMLGSDILFMTMASHISMLLRLLQLKIRRLGTQNGGTINQFKHGDHYQEIISVIKTHQRLIMYGNDLEDAFSIVNLINVLLSSVNICCVVFNILLDPWMAMSNKFFLGAALTQVGILCWYADDIFTSSSGVADAVYNSGWYNSDIQCQRALLVMIQRSQKPLYFTALKFSSITMSTYSSILINSYSYFTLLYTVYISD</sequence>
<name>A0A8B8HIT1_VANTA</name>
<comment type="subcellular location">
    <subcellularLocation>
        <location evidence="9">Cell membrane</location>
        <topology evidence="9">Multi-pass membrane protein</topology>
    </subcellularLocation>
    <subcellularLocation>
        <location evidence="1">Membrane</location>
        <topology evidence="1">Multi-pass membrane protein</topology>
    </subcellularLocation>
</comment>
<comment type="similarity">
    <text evidence="9">Belongs to the insect chemoreceptor superfamily. Heteromeric odorant receptor channel (TC 1.A.69) family.</text>
</comment>
<evidence type="ECO:0000256" key="7">
    <source>
        <dbReference type="ARBA" id="ARBA00023170"/>
    </source>
</evidence>
<dbReference type="PANTHER" id="PTHR21137">
    <property type="entry name" value="ODORANT RECEPTOR"/>
    <property type="match status" value="1"/>
</dbReference>
<feature type="transmembrane region" description="Helical" evidence="9">
    <location>
        <begin position="143"/>
        <end position="166"/>
    </location>
</feature>
<evidence type="ECO:0000256" key="8">
    <source>
        <dbReference type="ARBA" id="ARBA00023224"/>
    </source>
</evidence>
<dbReference type="GO" id="GO:0005549">
    <property type="term" value="F:odorant binding"/>
    <property type="evidence" value="ECO:0007669"/>
    <property type="project" value="InterPro"/>
</dbReference>
<dbReference type="AlphaFoldDB" id="A0A8B8HIT1"/>
<gene>
    <name evidence="11" type="primary">LOC113392486</name>
</gene>
<feature type="transmembrane region" description="Helical" evidence="9">
    <location>
        <begin position="82"/>
        <end position="102"/>
    </location>
</feature>
<keyword evidence="4 9" id="KW-0552">Olfaction</keyword>
<evidence type="ECO:0000313" key="10">
    <source>
        <dbReference type="Proteomes" id="UP001652626"/>
    </source>
</evidence>
<evidence type="ECO:0000256" key="9">
    <source>
        <dbReference type="RuleBase" id="RU351113"/>
    </source>
</evidence>
<dbReference type="InterPro" id="IPR004117">
    <property type="entry name" value="7tm6_olfct_rcpt"/>
</dbReference>
<keyword evidence="6 9" id="KW-0472">Membrane</keyword>
<dbReference type="RefSeq" id="XP_026484732.1">
    <property type="nucleotide sequence ID" value="XM_026628947.2"/>
</dbReference>
<keyword evidence="8 9" id="KW-0807">Transducer</keyword>
<dbReference type="OMA" id="YFTALKF"/>
<evidence type="ECO:0000256" key="2">
    <source>
        <dbReference type="ARBA" id="ARBA00022606"/>
    </source>
</evidence>
<dbReference type="Proteomes" id="UP001652626">
    <property type="component" value="Chromosome 5"/>
</dbReference>
<feature type="transmembrane region" description="Helical" evidence="9">
    <location>
        <begin position="43"/>
        <end position="62"/>
    </location>
</feature>
<comment type="caution">
    <text evidence="9">Lacks conserved residue(s) required for the propagation of feature annotation.</text>
</comment>
<dbReference type="Pfam" id="PF02949">
    <property type="entry name" value="7tm_6"/>
    <property type="match status" value="1"/>
</dbReference>
<accession>A0A8B8HIT1</accession>
<organism evidence="10 11">
    <name type="scientific">Vanessa tameamea</name>
    <name type="common">Kamehameha butterfly</name>
    <dbReference type="NCBI Taxonomy" id="334116"/>
    <lineage>
        <taxon>Eukaryota</taxon>
        <taxon>Metazoa</taxon>
        <taxon>Ecdysozoa</taxon>
        <taxon>Arthropoda</taxon>
        <taxon>Hexapoda</taxon>
        <taxon>Insecta</taxon>
        <taxon>Pterygota</taxon>
        <taxon>Neoptera</taxon>
        <taxon>Endopterygota</taxon>
        <taxon>Lepidoptera</taxon>
        <taxon>Glossata</taxon>
        <taxon>Ditrysia</taxon>
        <taxon>Papilionoidea</taxon>
        <taxon>Nymphalidae</taxon>
        <taxon>Nymphalinae</taxon>
        <taxon>Vanessa</taxon>
    </lineage>
</organism>
<evidence type="ECO:0000313" key="11">
    <source>
        <dbReference type="RefSeq" id="XP_026484732.1"/>
    </source>
</evidence>
<reference evidence="11" key="1">
    <citation type="submission" date="2025-08" db="UniProtKB">
        <authorList>
            <consortium name="RefSeq"/>
        </authorList>
    </citation>
    <scope>IDENTIFICATION</scope>
    <source>
        <tissue evidence="11">Whole body</tissue>
    </source>
</reference>
<proteinExistence type="inferred from homology"/>
<dbReference type="GO" id="GO:0007165">
    <property type="term" value="P:signal transduction"/>
    <property type="evidence" value="ECO:0007669"/>
    <property type="project" value="UniProtKB-KW"/>
</dbReference>
<keyword evidence="5 9" id="KW-1133">Transmembrane helix</keyword>
<evidence type="ECO:0000256" key="5">
    <source>
        <dbReference type="ARBA" id="ARBA00022989"/>
    </source>
</evidence>
<keyword evidence="3 9" id="KW-0812">Transmembrane</keyword>
<feature type="transmembrane region" description="Helical" evidence="9">
    <location>
        <begin position="280"/>
        <end position="303"/>
    </location>
</feature>
<dbReference type="OrthoDB" id="7179992at2759"/>
<evidence type="ECO:0000256" key="1">
    <source>
        <dbReference type="ARBA" id="ARBA00004141"/>
    </source>
</evidence>
<evidence type="ECO:0000256" key="3">
    <source>
        <dbReference type="ARBA" id="ARBA00022692"/>
    </source>
</evidence>
<dbReference type="GO" id="GO:0005886">
    <property type="term" value="C:plasma membrane"/>
    <property type="evidence" value="ECO:0007669"/>
    <property type="project" value="UniProtKB-SubCell"/>
</dbReference>
<keyword evidence="7 9" id="KW-0675">Receptor</keyword>
<keyword evidence="2 9" id="KW-0716">Sensory transduction</keyword>
<evidence type="ECO:0000256" key="6">
    <source>
        <dbReference type="ARBA" id="ARBA00023136"/>
    </source>
</evidence>
<dbReference type="PANTHER" id="PTHR21137:SF44">
    <property type="entry name" value="ODORANT RECEPTOR 13A-RELATED"/>
    <property type="match status" value="1"/>
</dbReference>
<dbReference type="GO" id="GO:0004984">
    <property type="term" value="F:olfactory receptor activity"/>
    <property type="evidence" value="ECO:0007669"/>
    <property type="project" value="InterPro"/>
</dbReference>